<evidence type="ECO:0000313" key="1">
    <source>
        <dbReference type="EMBL" id="CAN0516695.1"/>
    </source>
</evidence>
<dbReference type="EMBL" id="OX596088">
    <property type="protein sequence ID" value="CAN0516695.1"/>
    <property type="molecule type" value="Genomic_DNA"/>
</dbReference>
<accession>A0AC59ZW14</accession>
<sequence>MAGVGPTFPSLSGGQGAGRGMFPKAEGMALMGSQVPRRGFKAVLYYLDKLGQVTQSLSASVSLSVKWGCEKQHLVVQGLKLWAFSDEGVGSTPGWGTKIPPAAPQ</sequence>
<reference evidence="1" key="2">
    <citation type="submission" date="2025-03" db="EMBL/GenBank/DDBJ databases">
        <authorList>
            <consortium name="ELIXIR-Norway"/>
            <consortium name="Elixir Norway"/>
        </authorList>
    </citation>
    <scope>NUCLEOTIDE SEQUENCE</scope>
</reference>
<protein>
    <submittedName>
        <fullName evidence="1">Uncharacterized protein</fullName>
    </submittedName>
</protein>
<evidence type="ECO:0000313" key="2">
    <source>
        <dbReference type="Proteomes" id="UP001162501"/>
    </source>
</evidence>
<gene>
    <name evidence="1" type="ORF">MRATA1EN22A_LOCUS23555</name>
</gene>
<organism evidence="1 2">
    <name type="scientific">Rangifer tarandus platyrhynchus</name>
    <name type="common">Svalbard reindeer</name>
    <dbReference type="NCBI Taxonomy" id="3082113"/>
    <lineage>
        <taxon>Eukaryota</taxon>
        <taxon>Metazoa</taxon>
        <taxon>Chordata</taxon>
        <taxon>Craniata</taxon>
        <taxon>Vertebrata</taxon>
        <taxon>Euteleostomi</taxon>
        <taxon>Mammalia</taxon>
        <taxon>Eutheria</taxon>
        <taxon>Laurasiatheria</taxon>
        <taxon>Artiodactyla</taxon>
        <taxon>Ruminantia</taxon>
        <taxon>Pecora</taxon>
        <taxon>Cervidae</taxon>
        <taxon>Odocoileinae</taxon>
        <taxon>Rangifer</taxon>
    </lineage>
</organism>
<reference evidence="1" key="1">
    <citation type="submission" date="2023-05" db="EMBL/GenBank/DDBJ databases">
        <authorList>
            <consortium name="ELIXIR-Norway"/>
        </authorList>
    </citation>
    <scope>NUCLEOTIDE SEQUENCE</scope>
</reference>
<name>A0AC59ZW14_RANTA</name>
<dbReference type="Proteomes" id="UP001162501">
    <property type="component" value="Chromosome 4"/>
</dbReference>
<proteinExistence type="predicted"/>